<evidence type="ECO:0000259" key="1">
    <source>
        <dbReference type="PROSITE" id="PS51480"/>
    </source>
</evidence>
<organism evidence="2 3">
    <name type="scientific">Alkalibacter saccharofermentans DSM 14828</name>
    <dbReference type="NCBI Taxonomy" id="1120975"/>
    <lineage>
        <taxon>Bacteria</taxon>
        <taxon>Bacillati</taxon>
        <taxon>Bacillota</taxon>
        <taxon>Clostridia</taxon>
        <taxon>Eubacteriales</taxon>
        <taxon>Eubacteriaceae</taxon>
        <taxon>Alkalibacter</taxon>
    </lineage>
</organism>
<dbReference type="RefSeq" id="WP_073269077.1">
    <property type="nucleotide sequence ID" value="NZ_FQTU01000001.1"/>
</dbReference>
<dbReference type="OrthoDB" id="9760324at2"/>
<dbReference type="AlphaFoldDB" id="A0A1M4S5T0"/>
<dbReference type="SMART" id="SM01120">
    <property type="entry name" value="Dak2"/>
    <property type="match status" value="1"/>
</dbReference>
<gene>
    <name evidence="2" type="ORF">SAMN02746064_00068</name>
</gene>
<dbReference type="InterPro" id="IPR048394">
    <property type="entry name" value="FakA-like_M"/>
</dbReference>
<evidence type="ECO:0000313" key="3">
    <source>
        <dbReference type="Proteomes" id="UP000184251"/>
    </source>
</evidence>
<reference evidence="2 3" key="1">
    <citation type="submission" date="2016-11" db="EMBL/GenBank/DDBJ databases">
        <authorList>
            <person name="Jaros S."/>
            <person name="Januszkiewicz K."/>
            <person name="Wedrychowicz H."/>
        </authorList>
    </citation>
    <scope>NUCLEOTIDE SEQUENCE [LARGE SCALE GENOMIC DNA]</scope>
    <source>
        <strain evidence="2 3">DSM 14828</strain>
    </source>
</reference>
<dbReference type="Pfam" id="PF13684">
    <property type="entry name" value="FakA-like_C"/>
    <property type="match status" value="1"/>
</dbReference>
<keyword evidence="3" id="KW-1185">Reference proteome</keyword>
<dbReference type="PROSITE" id="PS51480">
    <property type="entry name" value="DHAL"/>
    <property type="match status" value="1"/>
</dbReference>
<dbReference type="InterPro" id="IPR019986">
    <property type="entry name" value="YloV-like"/>
</dbReference>
<dbReference type="STRING" id="1120975.SAMN02746064_00068"/>
<dbReference type="Pfam" id="PF02734">
    <property type="entry name" value="Dak2"/>
    <property type="match status" value="1"/>
</dbReference>
<dbReference type="InterPro" id="IPR004007">
    <property type="entry name" value="DhaL_dom"/>
</dbReference>
<dbReference type="Pfam" id="PF21645">
    <property type="entry name" value="FakA-like_M"/>
    <property type="match status" value="1"/>
</dbReference>
<feature type="domain" description="DhaL" evidence="1">
    <location>
        <begin position="9"/>
        <end position="201"/>
    </location>
</feature>
<proteinExistence type="predicted"/>
<dbReference type="GO" id="GO:0004371">
    <property type="term" value="F:glycerone kinase activity"/>
    <property type="evidence" value="ECO:0007669"/>
    <property type="project" value="InterPro"/>
</dbReference>
<protein>
    <recommendedName>
        <fullName evidence="1">DhaL domain-containing protein</fullName>
    </recommendedName>
</protein>
<dbReference type="SUPFAM" id="SSF101473">
    <property type="entry name" value="DhaL-like"/>
    <property type="match status" value="1"/>
</dbReference>
<dbReference type="InterPro" id="IPR050270">
    <property type="entry name" value="DegV_domain_contain"/>
</dbReference>
<dbReference type="EMBL" id="FQTU01000001">
    <property type="protein sequence ID" value="SHE27377.1"/>
    <property type="molecule type" value="Genomic_DNA"/>
</dbReference>
<evidence type="ECO:0000313" key="2">
    <source>
        <dbReference type="EMBL" id="SHE27377.1"/>
    </source>
</evidence>
<dbReference type="SMART" id="SM01121">
    <property type="entry name" value="Dak1_2"/>
    <property type="match status" value="1"/>
</dbReference>
<dbReference type="PANTHER" id="PTHR33434">
    <property type="entry name" value="DEGV DOMAIN-CONTAINING PROTEIN DR_1986-RELATED"/>
    <property type="match status" value="1"/>
</dbReference>
<dbReference type="PANTHER" id="PTHR33434:SF4">
    <property type="entry name" value="PHOSPHATASE PROTEIN"/>
    <property type="match status" value="1"/>
</dbReference>
<sequence length="540" mass="59089">MGIQTIDGALLKKMLKEAALNLDANKKTVDDLNVFPVPDGDTGTNMSLTMQYAVREIDNIADGTVSEVSASTSSGALMGARGNSGVILSQLLRGFAKGCKGLKELDIQNAAQALQYASDMAYKAVMKPTEGTILTVARGMAEFAMSNNESYIDMESFLTDVIKEGKIILDKTPDMLKVLKDAGVVDAGGMGLLFIMEGALNALTGKESTYQQPEIEWDKPVEDRIESYENITFGYCTEFIIIGNNDETVRDQLAVKFNKLGDSIIVVGDEEKIKVHLHTDNPDKAMGLALEIGSLTRIKIENMREQVQNRTVEKTTAKSVKPKKYGVIAVASGEGMKRIFEDLGADEVILGGQTMNPSTQAFIEKIDHINAENIIILPNNSNIILAANQSKQISKKNVVVIPTKTIPQGITALLEFNPELQPQDNQDLMEEAAGEVKTGQVTFAVRDTSFKGRDIKKGDIIGISEGEIVCVGNNPEEVCDELLKSMIDEYSELISVYYGEDVKKESAEDFISSLESSYDQMDVELHWGGQPLYYYVISVE</sequence>
<dbReference type="NCBIfam" id="TIGR03599">
    <property type="entry name" value="YloV"/>
    <property type="match status" value="1"/>
</dbReference>
<dbReference type="Proteomes" id="UP000184251">
    <property type="component" value="Unassembled WGS sequence"/>
</dbReference>
<dbReference type="InterPro" id="IPR036117">
    <property type="entry name" value="DhaL_dom_sf"/>
</dbReference>
<dbReference type="InterPro" id="IPR033470">
    <property type="entry name" value="FakA-like_C"/>
</dbReference>
<name>A0A1M4S5T0_9FIRM</name>
<dbReference type="Gene3D" id="1.25.40.340">
    <property type="match status" value="1"/>
</dbReference>
<dbReference type="GO" id="GO:0006071">
    <property type="term" value="P:glycerol metabolic process"/>
    <property type="evidence" value="ECO:0007669"/>
    <property type="project" value="InterPro"/>
</dbReference>
<accession>A0A1M4S5T0</accession>